<evidence type="ECO:0000313" key="3">
    <source>
        <dbReference type="Proteomes" id="UP000243515"/>
    </source>
</evidence>
<dbReference type="Proteomes" id="UP000243515">
    <property type="component" value="Unassembled WGS sequence"/>
</dbReference>
<keyword evidence="3" id="KW-1185">Reference proteome</keyword>
<sequence>MEWFGNSWEGEEVVFPSRDDQPSTTWKLGAKLAEEKFNILPKRWLTAKSGPSEAWVPFACTQVGASGPEHVVKIYMQIPHGSTMSDKPESRGMQRHQKPSSGARAELEGLQILTQNQCTSAPRLVNYLQREQDDTMWIPGGYIFFILMTKCPGKPIQNFRQEPLTKRNEIRQAFEDAYKECQRCGVINSDNSQDNLLWDDVAKKCYIVDFKMWTTPSPGTVWSERKLKVWLMMALRPEDQVVQTLKEVESWGSPLRKYMPGSLVGAIAEIPAGQHDMYNFGEKGVLLGIAKTAEVILSVKDSRTKAFRKSVKQPGTRDSVSLIGGLCADGTTPHIIQIS</sequence>
<dbReference type="OrthoDB" id="5401170at2759"/>
<reference evidence="2 3" key="1">
    <citation type="journal article" date="2015" name="Environ. Microbiol.">
        <title>Metagenome sequence of Elaphomyces granulatus from sporocarp tissue reveals Ascomycota ectomycorrhizal fingerprints of genome expansion and a Proteobacteria-rich microbiome.</title>
        <authorList>
            <person name="Quandt C.A."/>
            <person name="Kohler A."/>
            <person name="Hesse C.N."/>
            <person name="Sharpton T.J."/>
            <person name="Martin F."/>
            <person name="Spatafora J.W."/>
        </authorList>
    </citation>
    <scope>NUCLEOTIDE SEQUENCE [LARGE SCALE GENOMIC DNA]</scope>
    <source>
        <strain evidence="2 3">OSC145934</strain>
    </source>
</reference>
<dbReference type="Gene3D" id="1.10.510.10">
    <property type="entry name" value="Transferase(Phosphotransferase) domain 1"/>
    <property type="match status" value="1"/>
</dbReference>
<gene>
    <name evidence="2" type="ORF">Egran_04370</name>
</gene>
<evidence type="ECO:0000313" key="2">
    <source>
        <dbReference type="EMBL" id="OXV07866.1"/>
    </source>
</evidence>
<evidence type="ECO:0008006" key="4">
    <source>
        <dbReference type="Google" id="ProtNLM"/>
    </source>
</evidence>
<comment type="caution">
    <text evidence="2">The sequence shown here is derived from an EMBL/GenBank/DDBJ whole genome shotgun (WGS) entry which is preliminary data.</text>
</comment>
<dbReference type="AlphaFoldDB" id="A0A232LUS2"/>
<accession>A0A232LUS2</accession>
<organism evidence="2 3">
    <name type="scientific">Elaphomyces granulatus</name>
    <dbReference type="NCBI Taxonomy" id="519963"/>
    <lineage>
        <taxon>Eukaryota</taxon>
        <taxon>Fungi</taxon>
        <taxon>Dikarya</taxon>
        <taxon>Ascomycota</taxon>
        <taxon>Pezizomycotina</taxon>
        <taxon>Eurotiomycetes</taxon>
        <taxon>Eurotiomycetidae</taxon>
        <taxon>Eurotiales</taxon>
        <taxon>Elaphomycetaceae</taxon>
        <taxon>Elaphomyces</taxon>
    </lineage>
</organism>
<evidence type="ECO:0000256" key="1">
    <source>
        <dbReference type="SAM" id="MobiDB-lite"/>
    </source>
</evidence>
<name>A0A232LUS2_9EURO</name>
<feature type="region of interest" description="Disordered" evidence="1">
    <location>
        <begin position="81"/>
        <end position="103"/>
    </location>
</feature>
<proteinExistence type="predicted"/>
<protein>
    <recommendedName>
        <fullName evidence="4">Protein kinase domain-containing protein</fullName>
    </recommendedName>
</protein>
<dbReference type="EMBL" id="NPHW01004480">
    <property type="protein sequence ID" value="OXV07866.1"/>
    <property type="molecule type" value="Genomic_DNA"/>
</dbReference>